<reference evidence="2" key="2">
    <citation type="journal article" date="2015" name="Fish Shellfish Immunol.">
        <title>Early steps in the European eel (Anguilla anguilla)-Vibrio vulnificus interaction in the gills: Role of the RtxA13 toxin.</title>
        <authorList>
            <person name="Callol A."/>
            <person name="Pajuelo D."/>
            <person name="Ebbesson L."/>
            <person name="Teles M."/>
            <person name="MacKenzie S."/>
            <person name="Amaro C."/>
        </authorList>
    </citation>
    <scope>NUCLEOTIDE SEQUENCE</scope>
</reference>
<proteinExistence type="predicted"/>
<organism evidence="2">
    <name type="scientific">Anguilla anguilla</name>
    <name type="common">European freshwater eel</name>
    <name type="synonym">Muraena anguilla</name>
    <dbReference type="NCBI Taxonomy" id="7936"/>
    <lineage>
        <taxon>Eukaryota</taxon>
        <taxon>Metazoa</taxon>
        <taxon>Chordata</taxon>
        <taxon>Craniata</taxon>
        <taxon>Vertebrata</taxon>
        <taxon>Euteleostomi</taxon>
        <taxon>Actinopterygii</taxon>
        <taxon>Neopterygii</taxon>
        <taxon>Teleostei</taxon>
        <taxon>Anguilliformes</taxon>
        <taxon>Anguillidae</taxon>
        <taxon>Anguilla</taxon>
    </lineage>
</organism>
<evidence type="ECO:0000256" key="1">
    <source>
        <dbReference type="SAM" id="MobiDB-lite"/>
    </source>
</evidence>
<dbReference type="AlphaFoldDB" id="A0A0E9XQ52"/>
<evidence type="ECO:0000313" key="2">
    <source>
        <dbReference type="EMBL" id="JAI04750.1"/>
    </source>
</evidence>
<name>A0A0E9XQ52_ANGAN</name>
<accession>A0A0E9XQ52</accession>
<protein>
    <submittedName>
        <fullName evidence="2">Uncharacterized protein</fullName>
    </submittedName>
</protein>
<feature type="region of interest" description="Disordered" evidence="1">
    <location>
        <begin position="1"/>
        <end position="20"/>
    </location>
</feature>
<sequence length="20" mass="2421">MWSTRGRFLQNYSHKPPISD</sequence>
<dbReference type="EMBL" id="GBXM01003828">
    <property type="protein sequence ID" value="JAI04750.1"/>
    <property type="molecule type" value="Transcribed_RNA"/>
</dbReference>
<reference evidence="2" key="1">
    <citation type="submission" date="2014-11" db="EMBL/GenBank/DDBJ databases">
        <authorList>
            <person name="Amaro Gonzalez C."/>
        </authorList>
    </citation>
    <scope>NUCLEOTIDE SEQUENCE</scope>
</reference>